<dbReference type="Gene3D" id="3.20.20.80">
    <property type="entry name" value="Glycosidases"/>
    <property type="match status" value="1"/>
</dbReference>
<dbReference type="PROSITE" id="PS01095">
    <property type="entry name" value="GH18_1"/>
    <property type="match status" value="1"/>
</dbReference>
<keyword evidence="12" id="KW-1185">Reference proteome</keyword>
<comment type="similarity">
    <text evidence="8">Belongs to the glycosyl hydrolase 18 family.</text>
</comment>
<dbReference type="SMART" id="SM00636">
    <property type="entry name" value="Glyco_18"/>
    <property type="match status" value="1"/>
</dbReference>
<dbReference type="GO" id="GO:0000272">
    <property type="term" value="P:polysaccharide catabolic process"/>
    <property type="evidence" value="ECO:0007669"/>
    <property type="project" value="UniProtKB-KW"/>
</dbReference>
<sequence>MFTRTIFSLFSITVLLLCSYSSNATDSSQQDKPGKVIIGYIFSPDAPLDTDLIAAEKLTHINYAFSRIEEGKLTEGFESDEQNYRQLQRLKARNPDLKILSSVGGWTWSDTFSDLAAEQESVQRFVQSAVEFVRRHQLDGLDIDWEYPGLPGAGNPFRAEDGQNFTFLLAQLRQALDKLEQKMNRPLLLTIASGGFGKYVEKAKLQDWHKYLDYINIMAYDYNFPADGAITGHHAGLYSHPMDSSRNSADNAVQQHLSVGVPAAKLVLGVPFYGRIWMQVNNDNHGMFQPGNASTLELGGGSYKNLRSQLTEKQGFVRHWDDVAKAPWLWHKGKKILISYEDPESLRHKSQYILQQNLAGVMFWQYHSDYQNTLLDSLYQHLRRPATVRAKTSD</sequence>
<evidence type="ECO:0000313" key="11">
    <source>
        <dbReference type="EMBL" id="ALS99716.1"/>
    </source>
</evidence>
<feature type="signal peptide" evidence="9">
    <location>
        <begin position="1"/>
        <end position="24"/>
    </location>
</feature>
<dbReference type="SUPFAM" id="SSF51445">
    <property type="entry name" value="(Trans)glycosidases"/>
    <property type="match status" value="1"/>
</dbReference>
<evidence type="ECO:0000256" key="8">
    <source>
        <dbReference type="RuleBase" id="RU004453"/>
    </source>
</evidence>
<keyword evidence="3 7" id="KW-0378">Hydrolase</keyword>
<feature type="chain" id="PRO_5006835329" description="chitinase" evidence="9">
    <location>
        <begin position="25"/>
        <end position="394"/>
    </location>
</feature>
<dbReference type="InterPro" id="IPR050314">
    <property type="entry name" value="Glycosyl_Hydrlase_18"/>
</dbReference>
<evidence type="ECO:0000256" key="5">
    <source>
        <dbReference type="ARBA" id="ARBA00023295"/>
    </source>
</evidence>
<keyword evidence="6" id="KW-0119">Carbohydrate metabolism</keyword>
<dbReference type="PANTHER" id="PTHR11177:SF317">
    <property type="entry name" value="CHITINASE 12-RELATED"/>
    <property type="match status" value="1"/>
</dbReference>
<evidence type="ECO:0000256" key="2">
    <source>
        <dbReference type="ARBA" id="ARBA00012729"/>
    </source>
</evidence>
<evidence type="ECO:0000256" key="3">
    <source>
        <dbReference type="ARBA" id="ARBA00022801"/>
    </source>
</evidence>
<dbReference type="GO" id="GO:0008061">
    <property type="term" value="F:chitin binding"/>
    <property type="evidence" value="ECO:0007669"/>
    <property type="project" value="InterPro"/>
</dbReference>
<keyword evidence="6" id="KW-0624">Polysaccharide degradation</keyword>
<evidence type="ECO:0000256" key="6">
    <source>
        <dbReference type="ARBA" id="ARBA00023326"/>
    </source>
</evidence>
<keyword evidence="4" id="KW-0146">Chitin degradation</keyword>
<evidence type="ECO:0000256" key="1">
    <source>
        <dbReference type="ARBA" id="ARBA00000822"/>
    </source>
</evidence>
<dbReference type="EMBL" id="CP013650">
    <property type="protein sequence ID" value="ALS99716.1"/>
    <property type="molecule type" value="Genomic_DNA"/>
</dbReference>
<accession>A0A0U2ZB45</accession>
<evidence type="ECO:0000259" key="10">
    <source>
        <dbReference type="PROSITE" id="PS51910"/>
    </source>
</evidence>
<name>A0A0U2ZB45_9ALTE</name>
<protein>
    <recommendedName>
        <fullName evidence="2">chitinase</fullName>
        <ecNumber evidence="2">3.2.1.14</ecNumber>
    </recommendedName>
</protein>
<dbReference type="GO" id="GO:0008843">
    <property type="term" value="F:endochitinase activity"/>
    <property type="evidence" value="ECO:0007669"/>
    <property type="project" value="UniProtKB-EC"/>
</dbReference>
<organism evidence="11 12">
    <name type="scientific">Lacimicrobium alkaliphilum</name>
    <dbReference type="NCBI Taxonomy" id="1526571"/>
    <lineage>
        <taxon>Bacteria</taxon>
        <taxon>Pseudomonadati</taxon>
        <taxon>Pseudomonadota</taxon>
        <taxon>Gammaproteobacteria</taxon>
        <taxon>Alteromonadales</taxon>
        <taxon>Alteromonadaceae</taxon>
        <taxon>Lacimicrobium</taxon>
    </lineage>
</organism>
<dbReference type="InterPro" id="IPR001223">
    <property type="entry name" value="Glyco_hydro18_cat"/>
</dbReference>
<dbReference type="EC" id="3.2.1.14" evidence="2"/>
<evidence type="ECO:0000256" key="9">
    <source>
        <dbReference type="SAM" id="SignalP"/>
    </source>
</evidence>
<dbReference type="InterPro" id="IPR029070">
    <property type="entry name" value="Chitinase_insertion_sf"/>
</dbReference>
<evidence type="ECO:0000256" key="7">
    <source>
        <dbReference type="RuleBase" id="RU000489"/>
    </source>
</evidence>
<dbReference type="RefSeq" id="WP_062482611.1">
    <property type="nucleotide sequence ID" value="NZ_CP013650.1"/>
</dbReference>
<dbReference type="GO" id="GO:0006032">
    <property type="term" value="P:chitin catabolic process"/>
    <property type="evidence" value="ECO:0007669"/>
    <property type="project" value="UniProtKB-KW"/>
</dbReference>
<dbReference type="STRING" id="1526571.AT746_16545"/>
<dbReference type="Proteomes" id="UP000068447">
    <property type="component" value="Chromosome"/>
</dbReference>
<keyword evidence="5 7" id="KW-0326">Glycosidase</keyword>
<dbReference type="CDD" id="cd06548">
    <property type="entry name" value="GH18_chitinase"/>
    <property type="match status" value="1"/>
</dbReference>
<dbReference type="InterPro" id="IPR001579">
    <property type="entry name" value="Glyco_hydro_18_chit_AS"/>
</dbReference>
<evidence type="ECO:0000256" key="4">
    <source>
        <dbReference type="ARBA" id="ARBA00023024"/>
    </source>
</evidence>
<dbReference type="Gene3D" id="3.10.50.10">
    <property type="match status" value="1"/>
</dbReference>
<dbReference type="AlphaFoldDB" id="A0A0U2ZB45"/>
<dbReference type="InterPro" id="IPR011583">
    <property type="entry name" value="Chitinase_II/V-like_cat"/>
</dbReference>
<reference evidence="11 12" key="1">
    <citation type="submission" date="2015-12" db="EMBL/GenBank/DDBJ databases">
        <title>Complete genome of Lacimicrobium alkaliphilum KCTC 32984.</title>
        <authorList>
            <person name="Kim S.-G."/>
            <person name="Lee Y.-J."/>
        </authorList>
    </citation>
    <scope>NUCLEOTIDE SEQUENCE [LARGE SCALE GENOMIC DNA]</scope>
    <source>
        <strain evidence="11 12">YelD216</strain>
    </source>
</reference>
<feature type="domain" description="GH18" evidence="10">
    <location>
        <begin position="35"/>
        <end position="385"/>
    </location>
</feature>
<gene>
    <name evidence="11" type="ORF">AT746_16545</name>
</gene>
<dbReference type="SUPFAM" id="SSF54556">
    <property type="entry name" value="Chitinase insertion domain"/>
    <property type="match status" value="1"/>
</dbReference>
<evidence type="ECO:0000313" key="12">
    <source>
        <dbReference type="Proteomes" id="UP000068447"/>
    </source>
</evidence>
<keyword evidence="9" id="KW-0732">Signal</keyword>
<dbReference type="PROSITE" id="PS51910">
    <property type="entry name" value="GH18_2"/>
    <property type="match status" value="1"/>
</dbReference>
<dbReference type="InterPro" id="IPR017853">
    <property type="entry name" value="GH"/>
</dbReference>
<dbReference type="KEGG" id="lal:AT746_16545"/>
<dbReference type="Pfam" id="PF00704">
    <property type="entry name" value="Glyco_hydro_18"/>
    <property type="match status" value="1"/>
</dbReference>
<proteinExistence type="inferred from homology"/>
<dbReference type="PANTHER" id="PTHR11177">
    <property type="entry name" value="CHITINASE"/>
    <property type="match status" value="1"/>
</dbReference>
<comment type="catalytic activity">
    <reaction evidence="1">
        <text>Random endo-hydrolysis of N-acetyl-beta-D-glucosaminide (1-&gt;4)-beta-linkages in chitin and chitodextrins.</text>
        <dbReference type="EC" id="3.2.1.14"/>
    </reaction>
</comment>